<dbReference type="Proteomes" id="UP001140094">
    <property type="component" value="Unassembled WGS sequence"/>
</dbReference>
<proteinExistence type="predicted"/>
<feature type="compositionally biased region" description="Low complexity" evidence="1">
    <location>
        <begin position="292"/>
        <end position="305"/>
    </location>
</feature>
<dbReference type="OrthoDB" id="5704903at2759"/>
<gene>
    <name evidence="2" type="ORF">H4R20_005773</name>
</gene>
<evidence type="ECO:0000313" key="2">
    <source>
        <dbReference type="EMBL" id="KAJ2795750.1"/>
    </source>
</evidence>
<evidence type="ECO:0000256" key="1">
    <source>
        <dbReference type="SAM" id="MobiDB-lite"/>
    </source>
</evidence>
<sequence>MRFNRLGSVQNETPEAFGGSDSALLPPLQPAYTIATPMTIQTRAYIRPVPVTPGKCQQCLPDKLPKFELGDDSYDYLMDLAMMIQVHGLDLDSWGAQAIMASVDTFYRGVLAPYLHVKPSPLWHEVCTIVGNMIKPLVMPEIARCQLAEGRMDIYCLFLVFMQMFEKMQMLTEIPKSSTEARTYFLHSLDCVVQRLLLNQFPLWIREGDLNAGYAFMNKSDETFQVVTRGDSQYEDLHCFLDRAVQCSLHPKIKGYAQCGNQHDDRLATGSGSKQPHVSDNCTPSAGGWPRNFTSSSNCNRTTNSHPLNSAHRRPFQADVRRTEVDDAVPVHDDSVIHDKATRGDTADEPTGQEDPVNAWDGANV</sequence>
<protein>
    <submittedName>
        <fullName evidence="2">Uncharacterized protein</fullName>
    </submittedName>
</protein>
<reference evidence="2" key="1">
    <citation type="submission" date="2022-07" db="EMBL/GenBank/DDBJ databases">
        <title>Phylogenomic reconstructions and comparative analyses of Kickxellomycotina fungi.</title>
        <authorList>
            <person name="Reynolds N.K."/>
            <person name="Stajich J.E."/>
            <person name="Barry K."/>
            <person name="Grigoriev I.V."/>
            <person name="Crous P."/>
            <person name="Smith M.E."/>
        </authorList>
    </citation>
    <scope>NUCLEOTIDE SEQUENCE</scope>
    <source>
        <strain evidence="2">NRRL 1565</strain>
    </source>
</reference>
<feature type="region of interest" description="Disordered" evidence="1">
    <location>
        <begin position="267"/>
        <end position="365"/>
    </location>
</feature>
<comment type="caution">
    <text evidence="2">The sequence shown here is derived from an EMBL/GenBank/DDBJ whole genome shotgun (WGS) entry which is preliminary data.</text>
</comment>
<dbReference type="AlphaFoldDB" id="A0A9W8HR25"/>
<keyword evidence="3" id="KW-1185">Reference proteome</keyword>
<accession>A0A9W8HR25</accession>
<dbReference type="EMBL" id="JANBUO010002095">
    <property type="protein sequence ID" value="KAJ2795750.1"/>
    <property type="molecule type" value="Genomic_DNA"/>
</dbReference>
<feature type="region of interest" description="Disordered" evidence="1">
    <location>
        <begin position="1"/>
        <end position="22"/>
    </location>
</feature>
<feature type="compositionally biased region" description="Polar residues" evidence="1">
    <location>
        <begin position="270"/>
        <end position="284"/>
    </location>
</feature>
<feature type="compositionally biased region" description="Basic and acidic residues" evidence="1">
    <location>
        <begin position="319"/>
        <end position="346"/>
    </location>
</feature>
<organism evidence="2 3">
    <name type="scientific">Coemansia guatemalensis</name>
    <dbReference type="NCBI Taxonomy" id="2761395"/>
    <lineage>
        <taxon>Eukaryota</taxon>
        <taxon>Fungi</taxon>
        <taxon>Fungi incertae sedis</taxon>
        <taxon>Zoopagomycota</taxon>
        <taxon>Kickxellomycotina</taxon>
        <taxon>Kickxellomycetes</taxon>
        <taxon>Kickxellales</taxon>
        <taxon>Kickxellaceae</taxon>
        <taxon>Coemansia</taxon>
    </lineage>
</organism>
<evidence type="ECO:0000313" key="3">
    <source>
        <dbReference type="Proteomes" id="UP001140094"/>
    </source>
</evidence>
<name>A0A9W8HR25_9FUNG</name>